<sequence>MLKTHALPQLHFSSTSPSLLKCSRVAQLSFHEPKLHGLPMPSGFLHIFFSIPKPQPQTLNKNPPKPLAPSSISSHLSITDDNDENDKTQKPNFDFLKLSVTLTVISTALPQIPTGIAAVKEKKRVPKKSTLKKSEALSHQELVSWSQGLPVVSNRIPYTQLLILNQEGKLKHVIKPPGVELQKRVEPVLVVLEDNRVLRTVLPSVDSDRRFWEQWEELKIESLCVNAYTPPLKRPEVPSPYLGFVARWPAFLSSFVKPKKESKRAMELRRAREEFKTQRKEELERMRKERDMIDKAMKAQKKEEERRVKREMRKKKHDESLRQARRNYLEMANVWANLAQDSNVATALGLVLYFLQDRSV</sequence>
<dbReference type="OrthoDB" id="1741473at2759"/>
<keyword evidence="2" id="KW-0378">Hydrolase</keyword>
<name>A0A315B2S1_PRUYE</name>
<evidence type="ECO:0000313" key="3">
    <source>
        <dbReference type="Proteomes" id="UP000250321"/>
    </source>
</evidence>
<feature type="region of interest" description="Disordered" evidence="1">
    <location>
        <begin position="55"/>
        <end position="87"/>
    </location>
</feature>
<dbReference type="STRING" id="2094558.A0A315B2S1"/>
<dbReference type="AlphaFoldDB" id="A0A315B2S1"/>
<reference evidence="2 3" key="1">
    <citation type="submission" date="2018-02" db="EMBL/GenBank/DDBJ databases">
        <title>Draft genome of wild Prunus yedoensis var. nudiflora.</title>
        <authorList>
            <person name="Baek S."/>
            <person name="Kim J.-H."/>
            <person name="Choi K."/>
            <person name="Kim G.-B."/>
            <person name="Cho A."/>
            <person name="Jang H."/>
            <person name="Shin C.-H."/>
            <person name="Yu H.-J."/>
            <person name="Mun J.-H."/>
        </authorList>
    </citation>
    <scope>NUCLEOTIDE SEQUENCE [LARGE SCALE GENOMIC DNA]</scope>
    <source>
        <strain evidence="3">cv. Jeju island</strain>
        <tissue evidence="2">Leaf</tissue>
    </source>
</reference>
<evidence type="ECO:0000256" key="1">
    <source>
        <dbReference type="SAM" id="MobiDB-lite"/>
    </source>
</evidence>
<proteinExistence type="predicted"/>
<keyword evidence="3" id="KW-1185">Reference proteome</keyword>
<feature type="compositionally biased region" description="Polar residues" evidence="1">
    <location>
        <begin position="70"/>
        <end position="79"/>
    </location>
</feature>
<dbReference type="EMBL" id="PJQY01000029">
    <property type="protein sequence ID" value="PQQ20666.1"/>
    <property type="molecule type" value="Genomic_DNA"/>
</dbReference>
<dbReference type="Proteomes" id="UP000250321">
    <property type="component" value="Unassembled WGS sequence"/>
</dbReference>
<keyword evidence="2" id="KW-0482">Metalloprotease</keyword>
<dbReference type="GO" id="GO:0006508">
    <property type="term" value="P:proteolysis"/>
    <property type="evidence" value="ECO:0007669"/>
    <property type="project" value="UniProtKB-KW"/>
</dbReference>
<feature type="region of interest" description="Disordered" evidence="1">
    <location>
        <begin position="298"/>
        <end position="319"/>
    </location>
</feature>
<accession>A0A315B2S1</accession>
<protein>
    <submittedName>
        <fullName evidence="2">Putative inactive ATP-dependent zinc metalloprotease FTSHI 2 chloroplastic</fullName>
    </submittedName>
</protein>
<evidence type="ECO:0000313" key="2">
    <source>
        <dbReference type="EMBL" id="PQQ20666.1"/>
    </source>
</evidence>
<comment type="caution">
    <text evidence="2">The sequence shown here is derived from an EMBL/GenBank/DDBJ whole genome shotgun (WGS) entry which is preliminary data.</text>
</comment>
<keyword evidence="2" id="KW-0645">Protease</keyword>
<dbReference type="GO" id="GO:0008237">
    <property type="term" value="F:metallopeptidase activity"/>
    <property type="evidence" value="ECO:0007669"/>
    <property type="project" value="UniProtKB-KW"/>
</dbReference>
<organism evidence="2 3">
    <name type="scientific">Prunus yedoensis var. nudiflora</name>
    <dbReference type="NCBI Taxonomy" id="2094558"/>
    <lineage>
        <taxon>Eukaryota</taxon>
        <taxon>Viridiplantae</taxon>
        <taxon>Streptophyta</taxon>
        <taxon>Embryophyta</taxon>
        <taxon>Tracheophyta</taxon>
        <taxon>Spermatophyta</taxon>
        <taxon>Magnoliopsida</taxon>
        <taxon>eudicotyledons</taxon>
        <taxon>Gunneridae</taxon>
        <taxon>Pentapetalae</taxon>
        <taxon>rosids</taxon>
        <taxon>fabids</taxon>
        <taxon>Rosales</taxon>
        <taxon>Rosaceae</taxon>
        <taxon>Amygdaloideae</taxon>
        <taxon>Amygdaleae</taxon>
        <taxon>Prunus</taxon>
    </lineage>
</organism>
<feature type="compositionally biased region" description="Basic and acidic residues" evidence="1">
    <location>
        <begin position="298"/>
        <end position="308"/>
    </location>
</feature>
<gene>
    <name evidence="2" type="ORF">Pyn_04178</name>
</gene>
<dbReference type="CDD" id="cd22249">
    <property type="entry name" value="UDM1_RNF168_RNF169-like"/>
    <property type="match status" value="1"/>
</dbReference>